<dbReference type="CDD" id="cd03230">
    <property type="entry name" value="ABC_DR_subfamily_A"/>
    <property type="match status" value="1"/>
</dbReference>
<dbReference type="OrthoDB" id="44991at2"/>
<dbReference type="PROSITE" id="PS00211">
    <property type="entry name" value="ABC_TRANSPORTER_1"/>
    <property type="match status" value="1"/>
</dbReference>
<dbReference type="InterPro" id="IPR050763">
    <property type="entry name" value="ABC_transporter_ATP-binding"/>
</dbReference>
<proteinExistence type="inferred from homology"/>
<feature type="domain" description="ABC transporter" evidence="5">
    <location>
        <begin position="2"/>
        <end position="230"/>
    </location>
</feature>
<protein>
    <submittedName>
        <fullName evidence="6">ABC transporter</fullName>
    </submittedName>
</protein>
<dbReference type="Proteomes" id="UP000077096">
    <property type="component" value="Chromosome"/>
</dbReference>
<organism evidence="6 7">
    <name type="scientific">Fervidobacterium pennivorans</name>
    <dbReference type="NCBI Taxonomy" id="93466"/>
    <lineage>
        <taxon>Bacteria</taxon>
        <taxon>Thermotogati</taxon>
        <taxon>Thermotogota</taxon>
        <taxon>Thermotogae</taxon>
        <taxon>Thermotogales</taxon>
        <taxon>Fervidobacteriaceae</taxon>
        <taxon>Fervidobacterium</taxon>
    </lineage>
</organism>
<dbReference type="AlphaFoldDB" id="A0A172T366"/>
<dbReference type="GO" id="GO:0005524">
    <property type="term" value="F:ATP binding"/>
    <property type="evidence" value="ECO:0007669"/>
    <property type="project" value="UniProtKB-KW"/>
</dbReference>
<evidence type="ECO:0000313" key="7">
    <source>
        <dbReference type="Proteomes" id="UP000077096"/>
    </source>
</evidence>
<evidence type="ECO:0000256" key="1">
    <source>
        <dbReference type="ARBA" id="ARBA00005417"/>
    </source>
</evidence>
<comment type="similarity">
    <text evidence="1">Belongs to the ABC transporter superfamily.</text>
</comment>
<dbReference type="Pfam" id="PF00005">
    <property type="entry name" value="ABC_tran"/>
    <property type="match status" value="1"/>
</dbReference>
<dbReference type="PATRIC" id="fig|93466.3.peg.1140"/>
<dbReference type="InterPro" id="IPR003593">
    <property type="entry name" value="AAA+_ATPase"/>
</dbReference>
<keyword evidence="4" id="KW-0067">ATP-binding</keyword>
<dbReference type="Gene3D" id="3.40.50.300">
    <property type="entry name" value="P-loop containing nucleotide triphosphate hydrolases"/>
    <property type="match status" value="1"/>
</dbReference>
<dbReference type="PANTHER" id="PTHR42711:SF5">
    <property type="entry name" value="ABC TRANSPORTER ATP-BINDING PROTEIN NATA"/>
    <property type="match status" value="1"/>
</dbReference>
<gene>
    <name evidence="6" type="ORF">JM64_05385</name>
</gene>
<dbReference type="SMART" id="SM00382">
    <property type="entry name" value="AAA"/>
    <property type="match status" value="1"/>
</dbReference>
<keyword evidence="3" id="KW-0547">Nucleotide-binding</keyword>
<dbReference type="InterPro" id="IPR003439">
    <property type="entry name" value="ABC_transporter-like_ATP-bd"/>
</dbReference>
<evidence type="ECO:0000256" key="4">
    <source>
        <dbReference type="ARBA" id="ARBA00022840"/>
    </source>
</evidence>
<dbReference type="KEGG" id="fng:JM64_05385"/>
<dbReference type="GO" id="GO:0016887">
    <property type="term" value="F:ATP hydrolysis activity"/>
    <property type="evidence" value="ECO:0007669"/>
    <property type="project" value="InterPro"/>
</dbReference>
<keyword evidence="2" id="KW-0813">Transport</keyword>
<dbReference type="SUPFAM" id="SSF52540">
    <property type="entry name" value="P-loop containing nucleoside triphosphate hydrolases"/>
    <property type="match status" value="1"/>
</dbReference>
<dbReference type="InterPro" id="IPR017871">
    <property type="entry name" value="ABC_transporter-like_CS"/>
</dbReference>
<dbReference type="PANTHER" id="PTHR42711">
    <property type="entry name" value="ABC TRANSPORTER ATP-BINDING PROTEIN"/>
    <property type="match status" value="1"/>
</dbReference>
<evidence type="ECO:0000256" key="3">
    <source>
        <dbReference type="ARBA" id="ARBA00022741"/>
    </source>
</evidence>
<reference evidence="6 7" key="1">
    <citation type="submission" date="2014-08" db="EMBL/GenBank/DDBJ databases">
        <title>Fervidobacterium pennivorans DYC genome.</title>
        <authorList>
            <person name="Wushke S."/>
        </authorList>
    </citation>
    <scope>NUCLEOTIDE SEQUENCE [LARGE SCALE GENOMIC DNA]</scope>
    <source>
        <strain evidence="6 7">DYC</strain>
    </source>
</reference>
<evidence type="ECO:0000259" key="5">
    <source>
        <dbReference type="PROSITE" id="PS50893"/>
    </source>
</evidence>
<dbReference type="InterPro" id="IPR027417">
    <property type="entry name" value="P-loop_NTPase"/>
</dbReference>
<sequence>MIKFENISHQFKDKKALENINGIIDDGEVVAIIGENGSGKSTLLNVVATFIKPSSGKLIYNDMNVFERKENIEKFRELISYVSEKSTFIPELTLRDNLLYFKSVFSSQRCIHDIAMHVKIDNLLDENPNKLSKGQKQRFALAISLLKDAKIILLDEPAEGLDIETKQIVKDLVKEFKEKSCIVFYVTHDEDELEEVCDKIIALKDGKIKFFGTVDEFWKTYEKFYSVTFEPPENPGKKLTRIMNIDELKIAQEKVRVLHIRNLGLREIINITENVDVEHEATQQR</sequence>
<dbReference type="EMBL" id="CP011393">
    <property type="protein sequence ID" value="ANE41459.1"/>
    <property type="molecule type" value="Genomic_DNA"/>
</dbReference>
<name>A0A172T366_FERPE</name>
<dbReference type="PROSITE" id="PS50893">
    <property type="entry name" value="ABC_TRANSPORTER_2"/>
    <property type="match status" value="1"/>
</dbReference>
<evidence type="ECO:0000313" key="6">
    <source>
        <dbReference type="EMBL" id="ANE41459.1"/>
    </source>
</evidence>
<evidence type="ECO:0000256" key="2">
    <source>
        <dbReference type="ARBA" id="ARBA00022448"/>
    </source>
</evidence>
<accession>A0A172T366</accession>